<keyword evidence="1" id="KW-0472">Membrane</keyword>
<keyword evidence="1" id="KW-0812">Transmembrane</keyword>
<geneLocation type="mitochondrion" evidence="2"/>
<protein>
    <submittedName>
        <fullName evidence="2">ATP synthase F0 subunit 8</fullName>
    </submittedName>
</protein>
<evidence type="ECO:0000256" key="1">
    <source>
        <dbReference type="SAM" id="Phobius"/>
    </source>
</evidence>
<keyword evidence="1" id="KW-1133">Transmembrane helix</keyword>
<proteinExistence type="predicted"/>
<feature type="transmembrane region" description="Helical" evidence="1">
    <location>
        <begin position="6"/>
        <end position="30"/>
    </location>
</feature>
<evidence type="ECO:0000313" key="2">
    <source>
        <dbReference type="EMBL" id="AUJ21407.1"/>
    </source>
</evidence>
<dbReference type="AlphaFoldDB" id="A0A343S5A0"/>
<organism evidence="2">
    <name type="scientific">Chaetopleura apiculata</name>
    <name type="common">Common eastern chiton</name>
    <name type="synonym">Chiton apiculatus</name>
    <dbReference type="NCBI Taxonomy" id="58794"/>
    <lineage>
        <taxon>Eukaryota</taxon>
        <taxon>Metazoa</taxon>
        <taxon>Spiralia</taxon>
        <taxon>Lophotrochozoa</taxon>
        <taxon>Mollusca</taxon>
        <taxon>Polyplacophora</taxon>
        <taxon>Neoloricata</taxon>
        <taxon>Chitonida</taxon>
        <taxon>Chitonina</taxon>
        <taxon>Chaetopleuridae</taxon>
        <taxon>Chaetopleura</taxon>
    </lineage>
</organism>
<dbReference type="EMBL" id="KY824658">
    <property type="protein sequence ID" value="AUJ21407.1"/>
    <property type="molecule type" value="Genomic_DNA"/>
</dbReference>
<sequence>MPQLAPLNWVFLECFFWSILVMILISFWWWKDKKYAIYKGNKNICFLLLKNKWAW</sequence>
<accession>A0A343S5A0</accession>
<name>A0A343S5A0_CHAAP</name>
<reference evidence="2" key="1">
    <citation type="journal article" date="2017" name="Mol. Phylogenet. Evol.">
        <title>Mitochondrial gene order evolution in Mollusca: Inference of the ancestral state from the mtDNA of Chaetopleura apiculata (Polyplacophora, Chaetopleuridae).</title>
        <authorList>
            <person name="Guerra D."/>
            <person name="Bouvet K."/>
            <person name="Breton S."/>
        </authorList>
    </citation>
    <scope>NUCLEOTIDE SEQUENCE</scope>
    <source>
        <tissue evidence="2">Foot</tissue>
    </source>
</reference>
<keyword evidence="2" id="KW-0496">Mitochondrion</keyword>
<gene>
    <name evidence="2" type="primary">atp8</name>
</gene>